<keyword evidence="1 3" id="KW-0732">Signal</keyword>
<dbReference type="EMBL" id="LGSZ01000052">
    <property type="protein sequence ID" value="KPH79098.1"/>
    <property type="molecule type" value="Genomic_DNA"/>
</dbReference>
<feature type="domain" description="Phospholipase/carboxylesterase/thioesterase" evidence="4">
    <location>
        <begin position="53"/>
        <end position="198"/>
    </location>
</feature>
<keyword evidence="6" id="KW-1185">Reference proteome</keyword>
<organism evidence="5 6">
    <name type="scientific">Bosea vaviloviae</name>
    <dbReference type="NCBI Taxonomy" id="1526658"/>
    <lineage>
        <taxon>Bacteria</taxon>
        <taxon>Pseudomonadati</taxon>
        <taxon>Pseudomonadota</taxon>
        <taxon>Alphaproteobacteria</taxon>
        <taxon>Hyphomicrobiales</taxon>
        <taxon>Boseaceae</taxon>
        <taxon>Bosea</taxon>
    </lineage>
</organism>
<accession>A0A0N1F2P5</accession>
<dbReference type="RefSeq" id="WP_054210875.1">
    <property type="nucleotide sequence ID" value="NZ_LGSZ01000052.1"/>
</dbReference>
<evidence type="ECO:0000256" key="2">
    <source>
        <dbReference type="ARBA" id="ARBA00022801"/>
    </source>
</evidence>
<evidence type="ECO:0000313" key="6">
    <source>
        <dbReference type="Proteomes" id="UP000037822"/>
    </source>
</evidence>
<comment type="caution">
    <text evidence="5">The sequence shown here is derived from an EMBL/GenBank/DDBJ whole genome shotgun (WGS) entry which is preliminary data.</text>
</comment>
<evidence type="ECO:0000313" key="5">
    <source>
        <dbReference type="EMBL" id="KPH79098.1"/>
    </source>
</evidence>
<dbReference type="PANTHER" id="PTHR43037:SF5">
    <property type="entry name" value="FERULOYL ESTERASE"/>
    <property type="match status" value="1"/>
</dbReference>
<dbReference type="GO" id="GO:0016787">
    <property type="term" value="F:hydrolase activity"/>
    <property type="evidence" value="ECO:0007669"/>
    <property type="project" value="UniProtKB-KW"/>
</dbReference>
<dbReference type="InterPro" id="IPR050955">
    <property type="entry name" value="Plant_Biomass_Hydrol_Est"/>
</dbReference>
<dbReference type="Pfam" id="PF02230">
    <property type="entry name" value="Abhydrolase_2"/>
    <property type="match status" value="1"/>
</dbReference>
<evidence type="ECO:0000256" key="1">
    <source>
        <dbReference type="ARBA" id="ARBA00022729"/>
    </source>
</evidence>
<gene>
    <name evidence="5" type="ORF">AE618_20305</name>
</gene>
<dbReference type="PATRIC" id="fig|1526658.3.peg.633"/>
<name>A0A0N1F2P5_9HYPH</name>
<proteinExistence type="predicted"/>
<keyword evidence="2" id="KW-0378">Hydrolase</keyword>
<sequence>MKQRLAVLLAAAILPISAPAAEPCGDAANACATPLGSYHAALPAEAPAAGGTRPAVLFFHGAGGLGSSVLETSSYLRPFVEAGYVVLGANGLMRPGNAFGTGWSFRPEGPRQRDELAFAHEVLDDAAKRFSIDRKRVLVSGFSIGASLVWYLACKDPGLGAAYAPIAGGFWRPHPTVCAGPVDLLQTHGWRDRTVPLEGRPLRGGELEQGDIFEGLQLWRRVDGCNGLRPDSFQTDAVFWRRSWSACNSRRELSLALHPSDHDDVPKEWAGMALRWFQARLNARGTN</sequence>
<dbReference type="AlphaFoldDB" id="A0A0N1F2P5"/>
<feature type="chain" id="PRO_5005870846" description="Phospholipase/carboxylesterase/thioesterase domain-containing protein" evidence="3">
    <location>
        <begin position="21"/>
        <end position="287"/>
    </location>
</feature>
<dbReference type="Gene3D" id="3.40.50.1820">
    <property type="entry name" value="alpha/beta hydrolase"/>
    <property type="match status" value="1"/>
</dbReference>
<protein>
    <recommendedName>
        <fullName evidence="4">Phospholipase/carboxylesterase/thioesterase domain-containing protein</fullName>
    </recommendedName>
</protein>
<dbReference type="OrthoDB" id="9805640at2"/>
<dbReference type="PANTHER" id="PTHR43037">
    <property type="entry name" value="UNNAMED PRODUCT-RELATED"/>
    <property type="match status" value="1"/>
</dbReference>
<feature type="signal peptide" evidence="3">
    <location>
        <begin position="1"/>
        <end position="20"/>
    </location>
</feature>
<dbReference type="Proteomes" id="UP000037822">
    <property type="component" value="Unassembled WGS sequence"/>
</dbReference>
<dbReference type="InterPro" id="IPR029058">
    <property type="entry name" value="AB_hydrolase_fold"/>
</dbReference>
<evidence type="ECO:0000259" key="4">
    <source>
        <dbReference type="Pfam" id="PF02230"/>
    </source>
</evidence>
<dbReference type="SUPFAM" id="SSF53474">
    <property type="entry name" value="alpha/beta-Hydrolases"/>
    <property type="match status" value="1"/>
</dbReference>
<dbReference type="InterPro" id="IPR003140">
    <property type="entry name" value="PLipase/COase/thioEstase"/>
</dbReference>
<reference evidence="5 6" key="1">
    <citation type="submission" date="2015-07" db="EMBL/GenBank/DDBJ databases">
        <title>Whole genome sequencing of Bosea vaviloviae isolated from cave pool.</title>
        <authorList>
            <person name="Tan N.E.H."/>
            <person name="Lee Y.P."/>
            <person name="Gan H.M."/>
            <person name="Barton H."/>
            <person name="Savka M.A."/>
        </authorList>
    </citation>
    <scope>NUCLEOTIDE SEQUENCE [LARGE SCALE GENOMIC DNA]</scope>
    <source>
        <strain evidence="5 6">SD260</strain>
    </source>
</reference>
<evidence type="ECO:0000256" key="3">
    <source>
        <dbReference type="SAM" id="SignalP"/>
    </source>
</evidence>